<feature type="region of interest" description="Disordered" evidence="1">
    <location>
        <begin position="36"/>
        <end position="69"/>
    </location>
</feature>
<feature type="compositionally biased region" description="Low complexity" evidence="1">
    <location>
        <begin position="44"/>
        <end position="55"/>
    </location>
</feature>
<evidence type="ECO:0000256" key="1">
    <source>
        <dbReference type="SAM" id="MobiDB-lite"/>
    </source>
</evidence>
<dbReference type="Proteomes" id="UP000076580">
    <property type="component" value="Chromosome 01"/>
</dbReference>
<accession>A0A151GXQ6</accession>
<feature type="region of interest" description="Disordered" evidence="1">
    <location>
        <begin position="221"/>
        <end position="240"/>
    </location>
</feature>
<dbReference type="STRING" id="98403.A0A151GXQ6"/>
<evidence type="ECO:0000313" key="3">
    <source>
        <dbReference type="Proteomes" id="UP000076580"/>
    </source>
</evidence>
<dbReference type="RefSeq" id="XP_040661229.1">
    <property type="nucleotide sequence ID" value="XM_040800346.1"/>
</dbReference>
<feature type="compositionally biased region" description="Basic and acidic residues" evidence="1">
    <location>
        <begin position="336"/>
        <end position="348"/>
    </location>
</feature>
<comment type="caution">
    <text evidence="2">The sequence shown here is derived from an EMBL/GenBank/DDBJ whole genome shotgun (WGS) entry which is preliminary data.</text>
</comment>
<feature type="region of interest" description="Disordered" evidence="1">
    <location>
        <begin position="326"/>
        <end position="369"/>
    </location>
</feature>
<dbReference type="InParanoid" id="A0A151GXQ6"/>
<reference evidence="2 3" key="1">
    <citation type="journal article" date="2016" name="Sci. Rep.">
        <title>Insights into Adaptations to a Near-Obligate Nematode Endoparasitic Lifestyle from the Finished Genome of Drechmeria coniospora.</title>
        <authorList>
            <person name="Zhang L."/>
            <person name="Zhou Z."/>
            <person name="Guo Q."/>
            <person name="Fokkens L."/>
            <person name="Miskei M."/>
            <person name="Pocsi I."/>
            <person name="Zhang W."/>
            <person name="Chen M."/>
            <person name="Wang L."/>
            <person name="Sun Y."/>
            <person name="Donzelli B.G."/>
            <person name="Gibson D.M."/>
            <person name="Nelson D.R."/>
            <person name="Luo J.G."/>
            <person name="Rep M."/>
            <person name="Liu H."/>
            <person name="Yang S."/>
            <person name="Wang J."/>
            <person name="Krasnoff S.B."/>
            <person name="Xu Y."/>
            <person name="Molnar I."/>
            <person name="Lin M."/>
        </authorList>
    </citation>
    <scope>NUCLEOTIDE SEQUENCE [LARGE SCALE GENOMIC DNA]</scope>
    <source>
        <strain evidence="2 3">ARSEF 6962</strain>
    </source>
</reference>
<protein>
    <submittedName>
        <fullName evidence="2">Uncharacterized protein</fullName>
    </submittedName>
</protein>
<dbReference type="OrthoDB" id="4586300at2759"/>
<proteinExistence type="predicted"/>
<evidence type="ECO:0000313" key="2">
    <source>
        <dbReference type="EMBL" id="KYK61877.1"/>
    </source>
</evidence>
<dbReference type="AlphaFoldDB" id="A0A151GXQ6"/>
<name>A0A151GXQ6_DRECN</name>
<feature type="compositionally biased region" description="Basic and acidic residues" evidence="1">
    <location>
        <begin position="229"/>
        <end position="240"/>
    </location>
</feature>
<keyword evidence="3" id="KW-1185">Reference proteome</keyword>
<dbReference type="GeneID" id="63715664"/>
<gene>
    <name evidence="2" type="ORF">DCS_03021</name>
</gene>
<sequence length="369" mass="42017">MGRDGEDSNSNVFVSFKQHLDDKITSGFNTILGLTTVTPHRPESSTSPPSTSPHTMELEERRRHQVGSDVSRLVTSAAYSPVTLRHLPQPIPNDIPHELDSAVFTFEDAFEDLLVASQGLPLPDIRTRHEQRTLLRKMFPSGEPAWFWIRRLESQGLIAGPINGNYPGDRRPDWESFHRELDRRAGYVWRHAMGENENEPHGVWDFFRELDRPLKRLEQTFSGSTSSREGVDAKAEVRQQRETETFDDLFESVSSTLSRDQKSWDAFVKQILNQNAGHGERPALNGQDDTKQVETRSEHVDEYGYLHSTVTRKTLDKDDVEIGRQTFVTVRPAESSADKKPDSHKQEELDNAQGHGGDDANKKSGWFWT</sequence>
<organism evidence="2 3">
    <name type="scientific">Drechmeria coniospora</name>
    <name type="common">Nematophagous fungus</name>
    <name type="synonym">Meria coniospora</name>
    <dbReference type="NCBI Taxonomy" id="98403"/>
    <lineage>
        <taxon>Eukaryota</taxon>
        <taxon>Fungi</taxon>
        <taxon>Dikarya</taxon>
        <taxon>Ascomycota</taxon>
        <taxon>Pezizomycotina</taxon>
        <taxon>Sordariomycetes</taxon>
        <taxon>Hypocreomycetidae</taxon>
        <taxon>Hypocreales</taxon>
        <taxon>Ophiocordycipitaceae</taxon>
        <taxon>Drechmeria</taxon>
    </lineage>
</organism>
<dbReference type="EMBL" id="LAYC01000001">
    <property type="protein sequence ID" value="KYK61877.1"/>
    <property type="molecule type" value="Genomic_DNA"/>
</dbReference>